<gene>
    <name evidence="2" type="ordered locus">PCC8801_1757</name>
</gene>
<dbReference type="SUPFAM" id="SSF53167">
    <property type="entry name" value="Purine and uridine phosphorylases"/>
    <property type="match status" value="1"/>
</dbReference>
<dbReference type="Proteomes" id="UP000008204">
    <property type="component" value="Chromosome"/>
</dbReference>
<dbReference type="GO" id="GO:0009116">
    <property type="term" value="P:nucleoside metabolic process"/>
    <property type="evidence" value="ECO:0007669"/>
    <property type="project" value="InterPro"/>
</dbReference>
<evidence type="ECO:0000259" key="1">
    <source>
        <dbReference type="Pfam" id="PF01048"/>
    </source>
</evidence>
<dbReference type="Gene3D" id="3.40.50.1580">
    <property type="entry name" value="Nucleoside phosphorylase domain"/>
    <property type="match status" value="1"/>
</dbReference>
<dbReference type="AlphaFoldDB" id="B7JWV4"/>
<dbReference type="InterPro" id="IPR000845">
    <property type="entry name" value="Nucleoside_phosphorylase_d"/>
</dbReference>
<dbReference type="GO" id="GO:0003824">
    <property type="term" value="F:catalytic activity"/>
    <property type="evidence" value="ECO:0007669"/>
    <property type="project" value="InterPro"/>
</dbReference>
<dbReference type="RefSeq" id="WP_012595076.1">
    <property type="nucleotide sequence ID" value="NC_011726.1"/>
</dbReference>
<dbReference type="OrthoDB" id="529685at2"/>
<protein>
    <recommendedName>
        <fullName evidence="1">Nucleoside phosphorylase domain-containing protein</fullName>
    </recommendedName>
</protein>
<evidence type="ECO:0000313" key="3">
    <source>
        <dbReference type="Proteomes" id="UP000008204"/>
    </source>
</evidence>
<keyword evidence="3" id="KW-1185">Reference proteome</keyword>
<proteinExistence type="predicted"/>
<reference evidence="3" key="1">
    <citation type="journal article" date="2011" name="MBio">
        <title>Novel metabolic attributes of the genus Cyanothece, comprising a group of unicellular nitrogen-fixing Cyanobacteria.</title>
        <authorList>
            <person name="Bandyopadhyay A."/>
            <person name="Elvitigala T."/>
            <person name="Welsh E."/>
            <person name="Stockel J."/>
            <person name="Liberton M."/>
            <person name="Min H."/>
            <person name="Sherman L.A."/>
            <person name="Pakrasi H.B."/>
        </authorList>
    </citation>
    <scope>NUCLEOTIDE SEQUENCE [LARGE SCALE GENOMIC DNA]</scope>
    <source>
        <strain evidence="3">PCC 8801</strain>
    </source>
</reference>
<organism evidence="2 3">
    <name type="scientific">Rippkaea orientalis (strain PCC 8801 / RF-1)</name>
    <name type="common">Cyanothece sp. (strain PCC 8801)</name>
    <dbReference type="NCBI Taxonomy" id="41431"/>
    <lineage>
        <taxon>Bacteria</taxon>
        <taxon>Bacillati</taxon>
        <taxon>Cyanobacteriota</taxon>
        <taxon>Cyanophyceae</taxon>
        <taxon>Oscillatoriophycideae</taxon>
        <taxon>Chroococcales</taxon>
        <taxon>Aphanothecaceae</taxon>
        <taxon>Rippkaea</taxon>
        <taxon>Rippkaea orientalis</taxon>
    </lineage>
</organism>
<name>B7JWV4_RIPO1</name>
<evidence type="ECO:0000313" key="2">
    <source>
        <dbReference type="EMBL" id="ACK65803.1"/>
    </source>
</evidence>
<dbReference type="KEGG" id="cyp:PCC8801_1757"/>
<dbReference type="InterPro" id="IPR035994">
    <property type="entry name" value="Nucleoside_phosphorylase_sf"/>
</dbReference>
<feature type="domain" description="Nucleoside phosphorylase" evidence="1">
    <location>
        <begin position="70"/>
        <end position="188"/>
    </location>
</feature>
<dbReference type="STRING" id="41431.PCC8801_1757"/>
<accession>B7JWV4</accession>
<dbReference type="Pfam" id="PF01048">
    <property type="entry name" value="PNP_UDP_1"/>
    <property type="match status" value="1"/>
</dbReference>
<dbReference type="EMBL" id="CP001287">
    <property type="protein sequence ID" value="ACK65803.1"/>
    <property type="molecule type" value="Genomic_DNA"/>
</dbReference>
<dbReference type="eggNOG" id="COG0775">
    <property type="taxonomic scope" value="Bacteria"/>
</dbReference>
<sequence>MLFSENINLPQNVIDCIVVPQGAEYQAVCRGMKPQNHARTKIMAIPPGIEPFSRYLTQWGKTPEFLEKPPRGIILMGLGGSLAPRYRVGHRVLYLECGSMVEESDRRWKNCDQQLNRIITEQLGGTIEGVRGITSDRIICLAQQKQDLGKRYQADVVDMEGIVLLDFCERWKIPVTMIRVISDNFQQDLPNLTPAFNADGQLNFFRLAYQMLQYPIRSMDLIRSSLMALKQLENIAQDISPLID</sequence>
<dbReference type="HOGENOM" id="CLU_097574_0_0_3"/>